<accession>A0ABW4KMB0</accession>
<keyword evidence="4" id="KW-1185">Reference proteome</keyword>
<dbReference type="PANTHER" id="PTHR22677:SF4">
    <property type="entry name" value="USHER SYNDROME TYPE-1G PROTEIN-LIKE PROTEIN"/>
    <property type="match status" value="1"/>
</dbReference>
<dbReference type="Proteomes" id="UP001597304">
    <property type="component" value="Unassembled WGS sequence"/>
</dbReference>
<feature type="repeat" description="ANK" evidence="1">
    <location>
        <begin position="154"/>
        <end position="186"/>
    </location>
</feature>
<dbReference type="SMART" id="SM00248">
    <property type="entry name" value="ANK"/>
    <property type="match status" value="5"/>
</dbReference>
<dbReference type="Gene3D" id="1.25.40.20">
    <property type="entry name" value="Ankyrin repeat-containing domain"/>
    <property type="match status" value="4"/>
</dbReference>
<dbReference type="InterPro" id="IPR039323">
    <property type="entry name" value="ANKRD_45/46/60"/>
</dbReference>
<sequence>MKQFKSVLVAACLAVAAPLAMAADDVVAFTRAIKQDNELTMRGLLSRGFDPNTPTENGAPGLYVALQEGSMKVASVLLDSPKLKAESRNPADESPLMMASLKGQLDVVKRLIALDADVNKPGWTPLHYAATNGHTDVIRLLLEHHAFIDAQSPNGTTPLMMAASYGSPEAVKLLLESGADFSMRNQKQMTAMDFAERAARPDAIDLLRQAERYRAQSRPGTPKGQW</sequence>
<dbReference type="PROSITE" id="PS50297">
    <property type="entry name" value="ANK_REP_REGION"/>
    <property type="match status" value="3"/>
</dbReference>
<evidence type="ECO:0000256" key="1">
    <source>
        <dbReference type="PROSITE-ProRule" id="PRU00023"/>
    </source>
</evidence>
<keyword evidence="2" id="KW-0732">Signal</keyword>
<evidence type="ECO:0000313" key="4">
    <source>
        <dbReference type="Proteomes" id="UP001597304"/>
    </source>
</evidence>
<protein>
    <submittedName>
        <fullName evidence="3">Ankyrin repeat domain-containing protein</fullName>
    </submittedName>
</protein>
<dbReference type="PROSITE" id="PS50088">
    <property type="entry name" value="ANK_REPEAT"/>
    <property type="match status" value="3"/>
</dbReference>
<feature type="repeat" description="ANK" evidence="1">
    <location>
        <begin position="91"/>
        <end position="119"/>
    </location>
</feature>
<organism evidence="3 4">
    <name type="scientific">Ottowia flava</name>
    <dbReference type="NCBI Taxonomy" id="2675430"/>
    <lineage>
        <taxon>Bacteria</taxon>
        <taxon>Pseudomonadati</taxon>
        <taxon>Pseudomonadota</taxon>
        <taxon>Betaproteobacteria</taxon>
        <taxon>Burkholderiales</taxon>
        <taxon>Comamonadaceae</taxon>
        <taxon>Ottowia</taxon>
    </lineage>
</organism>
<feature type="chain" id="PRO_5047226884" evidence="2">
    <location>
        <begin position="23"/>
        <end position="226"/>
    </location>
</feature>
<dbReference type="RefSeq" id="WP_147913073.1">
    <property type="nucleotide sequence ID" value="NZ_JBHUEJ010000003.1"/>
</dbReference>
<evidence type="ECO:0000256" key="2">
    <source>
        <dbReference type="SAM" id="SignalP"/>
    </source>
</evidence>
<comment type="caution">
    <text evidence="3">The sequence shown here is derived from an EMBL/GenBank/DDBJ whole genome shotgun (WGS) entry which is preliminary data.</text>
</comment>
<reference evidence="4" key="1">
    <citation type="journal article" date="2019" name="Int. J. Syst. Evol. Microbiol.">
        <title>The Global Catalogue of Microorganisms (GCM) 10K type strain sequencing project: providing services to taxonomists for standard genome sequencing and annotation.</title>
        <authorList>
            <consortium name="The Broad Institute Genomics Platform"/>
            <consortium name="The Broad Institute Genome Sequencing Center for Infectious Disease"/>
            <person name="Wu L."/>
            <person name="Ma J."/>
        </authorList>
    </citation>
    <scope>NUCLEOTIDE SEQUENCE [LARGE SCALE GENOMIC DNA]</scope>
    <source>
        <strain evidence="4">LMG 29247</strain>
    </source>
</reference>
<dbReference type="InterPro" id="IPR036770">
    <property type="entry name" value="Ankyrin_rpt-contain_sf"/>
</dbReference>
<name>A0ABW4KMB0_9BURK</name>
<keyword evidence="1" id="KW-0040">ANK repeat</keyword>
<evidence type="ECO:0000313" key="3">
    <source>
        <dbReference type="EMBL" id="MFD1709160.1"/>
    </source>
</evidence>
<dbReference type="PRINTS" id="PR01415">
    <property type="entry name" value="ANKYRIN"/>
</dbReference>
<dbReference type="Pfam" id="PF12796">
    <property type="entry name" value="Ank_2"/>
    <property type="match status" value="1"/>
</dbReference>
<dbReference type="PANTHER" id="PTHR22677">
    <property type="entry name" value="ANKYRIN REPEAT DOMAIN-CONTAINING PROTEIN 60"/>
    <property type="match status" value="1"/>
</dbReference>
<dbReference type="InterPro" id="IPR002110">
    <property type="entry name" value="Ankyrin_rpt"/>
</dbReference>
<feature type="signal peptide" evidence="2">
    <location>
        <begin position="1"/>
        <end position="22"/>
    </location>
</feature>
<dbReference type="SUPFAM" id="SSF48403">
    <property type="entry name" value="Ankyrin repeat"/>
    <property type="match status" value="1"/>
</dbReference>
<feature type="repeat" description="ANK" evidence="1">
    <location>
        <begin position="121"/>
        <end position="153"/>
    </location>
</feature>
<gene>
    <name evidence="3" type="ORF">ACFSF0_00935</name>
</gene>
<proteinExistence type="predicted"/>
<dbReference type="EMBL" id="JBHUEJ010000003">
    <property type="protein sequence ID" value="MFD1709160.1"/>
    <property type="molecule type" value="Genomic_DNA"/>
</dbReference>